<feature type="domain" description="Glycosyl hydrolases family 2 sugar binding" evidence="7">
    <location>
        <begin position="56"/>
        <end position="210"/>
    </location>
</feature>
<dbReference type="Proteomes" id="UP000027982">
    <property type="component" value="Chromosome"/>
</dbReference>
<evidence type="ECO:0000259" key="5">
    <source>
        <dbReference type="Pfam" id="PF00703"/>
    </source>
</evidence>
<organism evidence="8 9">
    <name type="scientific">Fimbriimonas ginsengisoli Gsoil 348</name>
    <dbReference type="NCBI Taxonomy" id="661478"/>
    <lineage>
        <taxon>Bacteria</taxon>
        <taxon>Bacillati</taxon>
        <taxon>Armatimonadota</taxon>
        <taxon>Fimbriimonadia</taxon>
        <taxon>Fimbriimonadales</taxon>
        <taxon>Fimbriimonadaceae</taxon>
        <taxon>Fimbriimonas</taxon>
    </lineage>
</organism>
<evidence type="ECO:0000313" key="8">
    <source>
        <dbReference type="EMBL" id="AIE84282.1"/>
    </source>
</evidence>
<evidence type="ECO:0000256" key="4">
    <source>
        <dbReference type="SAM" id="MobiDB-lite"/>
    </source>
</evidence>
<dbReference type="HOGENOM" id="CLU_009935_2_1_0"/>
<comment type="similarity">
    <text evidence="1">Belongs to the glycosyl hydrolase 2 family.</text>
</comment>
<dbReference type="InterPro" id="IPR013783">
    <property type="entry name" value="Ig-like_fold"/>
</dbReference>
<dbReference type="EMBL" id="CP007139">
    <property type="protein sequence ID" value="AIE84282.1"/>
    <property type="molecule type" value="Genomic_DNA"/>
</dbReference>
<dbReference type="GO" id="GO:0005975">
    <property type="term" value="P:carbohydrate metabolic process"/>
    <property type="evidence" value="ECO:0007669"/>
    <property type="project" value="InterPro"/>
</dbReference>
<feature type="region of interest" description="Disordered" evidence="4">
    <location>
        <begin position="1"/>
        <end position="42"/>
    </location>
</feature>
<dbReference type="InterPro" id="IPR006103">
    <property type="entry name" value="Glyco_hydro_2_cat"/>
</dbReference>
<accession>A0A068NLI6</accession>
<dbReference type="InterPro" id="IPR006104">
    <property type="entry name" value="Glyco_hydro_2_N"/>
</dbReference>
<dbReference type="AlphaFoldDB" id="A0A068NLI6"/>
<evidence type="ECO:0000259" key="7">
    <source>
        <dbReference type="Pfam" id="PF02837"/>
    </source>
</evidence>
<dbReference type="InterPro" id="IPR051913">
    <property type="entry name" value="GH2_Domain-Containing"/>
</dbReference>
<evidence type="ECO:0000256" key="1">
    <source>
        <dbReference type="ARBA" id="ARBA00007401"/>
    </source>
</evidence>
<dbReference type="Gene3D" id="2.60.40.10">
    <property type="entry name" value="Immunoglobulins"/>
    <property type="match status" value="1"/>
</dbReference>
<name>A0A068NLI6_FIMGI</name>
<dbReference type="InterPro" id="IPR017853">
    <property type="entry name" value="GH"/>
</dbReference>
<dbReference type="Gene3D" id="2.60.120.260">
    <property type="entry name" value="Galactose-binding domain-like"/>
    <property type="match status" value="1"/>
</dbReference>
<dbReference type="PANTHER" id="PTHR42732:SF3">
    <property type="entry name" value="HYDROLASE"/>
    <property type="match status" value="1"/>
</dbReference>
<keyword evidence="2 8" id="KW-0378">Hydrolase</keyword>
<dbReference type="PANTHER" id="PTHR42732">
    <property type="entry name" value="BETA-GALACTOSIDASE"/>
    <property type="match status" value="1"/>
</dbReference>
<dbReference type="InterPro" id="IPR036156">
    <property type="entry name" value="Beta-gal/glucu_dom_sf"/>
</dbReference>
<evidence type="ECO:0000256" key="3">
    <source>
        <dbReference type="ARBA" id="ARBA00023295"/>
    </source>
</evidence>
<dbReference type="STRING" id="661478.OP10G_0914"/>
<dbReference type="InterPro" id="IPR006102">
    <property type="entry name" value="Ig-like_GH2"/>
</dbReference>
<protein>
    <submittedName>
        <fullName evidence="8">Glycoside hydrolase family 2 sugar binding protein</fullName>
    </submittedName>
</protein>
<feature type="domain" description="Glycoside hydrolase family 2 catalytic" evidence="6">
    <location>
        <begin position="315"/>
        <end position="610"/>
    </location>
</feature>
<evidence type="ECO:0000256" key="2">
    <source>
        <dbReference type="ARBA" id="ARBA00022801"/>
    </source>
</evidence>
<feature type="domain" description="Glycoside hydrolase family 2 immunoglobulin-like beta-sandwich" evidence="5">
    <location>
        <begin position="216"/>
        <end position="313"/>
    </location>
</feature>
<gene>
    <name evidence="8" type="ORF">OP10G_0914</name>
</gene>
<dbReference type="InterPro" id="IPR008979">
    <property type="entry name" value="Galactose-bd-like_sf"/>
</dbReference>
<dbReference type="Pfam" id="PF02837">
    <property type="entry name" value="Glyco_hydro_2_N"/>
    <property type="match status" value="1"/>
</dbReference>
<dbReference type="SUPFAM" id="SSF49303">
    <property type="entry name" value="beta-Galactosidase/glucuronidase domain"/>
    <property type="match status" value="1"/>
</dbReference>
<dbReference type="SUPFAM" id="SSF51445">
    <property type="entry name" value="(Trans)glycosidases"/>
    <property type="match status" value="1"/>
</dbReference>
<sequence>MHSTANVRGALARRNSDAQDGLESNGERSLDTEMSVKIQPRPEYPRPQFVRQQWTNLNGEWEFAFDDQETGIAESWFDGRSLDRRITVPFPYQSEASGINEKEVHEVVWYARDFDFHPEWRGQDLLLHFGAVDYASTVWVNGNLVGGNRGGHVPFTFDIAPYLTEGSNRIVVRVEDRQDPCQPRGKQSVSGKPVGIDYYCTTGIWQTVWLEPVPQVRIERIRVTPDVEESAFKLSVYLHAPAANWTIEADVLEGENVVATLRKNTTNASARLFVRVPDAKLWSPDTPNLYDLRVRILQNGERLDEVESYAGMRSIELRNGEFLLNGEAVYLKMVLDQGYWPESYLAAPSDDALRADVEITKELGFNGSRKHQKVEDPRWLYWCDKLGLLVWGEMANARDWSPEAEEMLLSEWQRVVQRDYNSPAIVSWVPLNESWGVPEIDKGHAAQYAFVERAVNATRFLDPHRPVIDNDGWEHTDVSDVVTIHDYTSSGEEMFAKYAQTAAGGALPDRTWWDGKLTFAQRGHYRGQPVMLTEVGGFLIRPHWLPADQWDVLYDTYGSVNDTAELLAKYEDLMGAIASLRFVSGFCYTQLTDVEQEINGLLTFDRRPKVPVAEIARINHSLRLRPSEAPAEIAAC</sequence>
<dbReference type="Pfam" id="PF00703">
    <property type="entry name" value="Glyco_hydro_2"/>
    <property type="match status" value="1"/>
</dbReference>
<dbReference type="KEGG" id="fgi:OP10G_0914"/>
<reference evidence="8 9" key="1">
    <citation type="journal article" date="2014" name="PLoS ONE">
        <title>The first complete genome sequence of the class fimbriimonadia in the phylum armatimonadetes.</title>
        <authorList>
            <person name="Hu Z.Y."/>
            <person name="Wang Y.Z."/>
            <person name="Im W.T."/>
            <person name="Wang S.Y."/>
            <person name="Zhao G.P."/>
            <person name="Zheng H.J."/>
            <person name="Quan Z.X."/>
        </authorList>
    </citation>
    <scope>NUCLEOTIDE SEQUENCE [LARGE SCALE GENOMIC DNA]</scope>
    <source>
        <strain evidence="8">Gsoil 348</strain>
    </source>
</reference>
<evidence type="ECO:0000259" key="6">
    <source>
        <dbReference type="Pfam" id="PF02836"/>
    </source>
</evidence>
<dbReference type="Pfam" id="PF02836">
    <property type="entry name" value="Glyco_hydro_2_C"/>
    <property type="match status" value="1"/>
</dbReference>
<dbReference type="GO" id="GO:0004553">
    <property type="term" value="F:hydrolase activity, hydrolyzing O-glycosyl compounds"/>
    <property type="evidence" value="ECO:0007669"/>
    <property type="project" value="InterPro"/>
</dbReference>
<keyword evidence="9" id="KW-1185">Reference proteome</keyword>
<evidence type="ECO:0000313" key="9">
    <source>
        <dbReference type="Proteomes" id="UP000027982"/>
    </source>
</evidence>
<dbReference type="eggNOG" id="COG3250">
    <property type="taxonomic scope" value="Bacteria"/>
</dbReference>
<dbReference type="SUPFAM" id="SSF49785">
    <property type="entry name" value="Galactose-binding domain-like"/>
    <property type="match status" value="1"/>
</dbReference>
<dbReference type="Gene3D" id="3.20.20.80">
    <property type="entry name" value="Glycosidases"/>
    <property type="match status" value="1"/>
</dbReference>
<keyword evidence="3" id="KW-0326">Glycosidase</keyword>
<proteinExistence type="inferred from homology"/>